<dbReference type="EMBL" id="AAMS01000004">
    <property type="protein sequence ID" value="EAQ06883.1"/>
    <property type="molecule type" value="Genomic_DNA"/>
</dbReference>
<proteinExistence type="predicted"/>
<name>A3V5G5_9RHOB</name>
<organism evidence="1 2">
    <name type="scientific">Yoonia vestfoldensis SKA53</name>
    <dbReference type="NCBI Taxonomy" id="314232"/>
    <lineage>
        <taxon>Bacteria</taxon>
        <taxon>Pseudomonadati</taxon>
        <taxon>Pseudomonadota</taxon>
        <taxon>Alphaproteobacteria</taxon>
        <taxon>Rhodobacterales</taxon>
        <taxon>Paracoccaceae</taxon>
        <taxon>Yoonia</taxon>
    </lineage>
</organism>
<evidence type="ECO:0000313" key="2">
    <source>
        <dbReference type="Proteomes" id="UP000004507"/>
    </source>
</evidence>
<evidence type="ECO:0000313" key="1">
    <source>
        <dbReference type="EMBL" id="EAQ06883.1"/>
    </source>
</evidence>
<accession>A3V5G5</accession>
<dbReference type="Proteomes" id="UP000004507">
    <property type="component" value="Unassembled WGS sequence"/>
</dbReference>
<gene>
    <name evidence="1" type="ORF">SKA53_15086</name>
</gene>
<keyword evidence="2" id="KW-1185">Reference proteome</keyword>
<dbReference type="RefSeq" id="WP_007206956.1">
    <property type="nucleotide sequence ID" value="NZ_CH672414.1"/>
</dbReference>
<dbReference type="STRING" id="314232.SKA53_15086"/>
<sequence length="57" mass="5884">MRHADAAVQAGMPMTADNDAAICCKAPGDQVMDGGYLLHRSSPNIPAGGIKVFLDIA</sequence>
<protein>
    <submittedName>
        <fullName evidence="1">Uncharacterized protein</fullName>
    </submittedName>
</protein>
<dbReference type="HOGENOM" id="CLU_2991320_0_0_5"/>
<reference evidence="1 2" key="1">
    <citation type="submission" date="2006-01" db="EMBL/GenBank/DDBJ databases">
        <authorList>
            <person name="Hagstrom A."/>
            <person name="Ferriera S."/>
            <person name="Johnson J."/>
            <person name="Kravitz S."/>
            <person name="Halpern A."/>
            <person name="Remington K."/>
            <person name="Beeson K."/>
            <person name="Tran B."/>
            <person name="Rogers Y.-H."/>
            <person name="Friedman R."/>
            <person name="Venter J.C."/>
        </authorList>
    </citation>
    <scope>NUCLEOTIDE SEQUENCE [LARGE SCALE GENOMIC DNA]</scope>
    <source>
        <strain evidence="1 2">SKA53</strain>
    </source>
</reference>
<dbReference type="AlphaFoldDB" id="A3V5G5"/>
<comment type="caution">
    <text evidence="1">The sequence shown here is derived from an EMBL/GenBank/DDBJ whole genome shotgun (WGS) entry which is preliminary data.</text>
</comment>